<dbReference type="OrthoDB" id="5357734at2759"/>
<organism evidence="1 2">
    <name type="scientific">Fusarium heterosporum</name>
    <dbReference type="NCBI Taxonomy" id="42747"/>
    <lineage>
        <taxon>Eukaryota</taxon>
        <taxon>Fungi</taxon>
        <taxon>Dikarya</taxon>
        <taxon>Ascomycota</taxon>
        <taxon>Pezizomycotina</taxon>
        <taxon>Sordariomycetes</taxon>
        <taxon>Hypocreomycetidae</taxon>
        <taxon>Hypocreales</taxon>
        <taxon>Nectriaceae</taxon>
        <taxon>Fusarium</taxon>
        <taxon>Fusarium heterosporum species complex</taxon>
    </lineage>
</organism>
<dbReference type="PANTHER" id="PTHR37576">
    <property type="entry name" value="DEFECT AT LOW TEMPERATURE PROTEIN 1"/>
    <property type="match status" value="1"/>
</dbReference>
<dbReference type="EMBL" id="JAAGWQ010000308">
    <property type="protein sequence ID" value="KAF5656893.1"/>
    <property type="molecule type" value="Genomic_DNA"/>
</dbReference>
<comment type="caution">
    <text evidence="1">The sequence shown here is derived from an EMBL/GenBank/DDBJ whole genome shotgun (WGS) entry which is preliminary data.</text>
</comment>
<gene>
    <name evidence="1" type="ORF">FHETE_10736</name>
</gene>
<evidence type="ECO:0000313" key="2">
    <source>
        <dbReference type="Proteomes" id="UP000567885"/>
    </source>
</evidence>
<protein>
    <submittedName>
        <fullName evidence="1">Uncharacterized protein</fullName>
    </submittedName>
</protein>
<keyword evidence="2" id="KW-1185">Reference proteome</keyword>
<accession>A0A8H5SSN4</accession>
<evidence type="ECO:0000313" key="1">
    <source>
        <dbReference type="EMBL" id="KAF5656893.1"/>
    </source>
</evidence>
<dbReference type="PANTHER" id="PTHR37576:SF2">
    <property type="entry name" value="DEFECT AT LOW TEMPERATURE PROTEIN 1"/>
    <property type="match status" value="1"/>
</dbReference>
<name>A0A8H5SSN4_FUSHE</name>
<reference evidence="1 2" key="1">
    <citation type="submission" date="2020-05" db="EMBL/GenBank/DDBJ databases">
        <title>Identification and distribution of gene clusters putatively required for synthesis of sphingolipid metabolism inhibitors in phylogenetically diverse species of the filamentous fungus Fusarium.</title>
        <authorList>
            <person name="Kim H.-S."/>
            <person name="Busman M."/>
            <person name="Brown D.W."/>
            <person name="Divon H."/>
            <person name="Uhlig S."/>
            <person name="Proctor R.H."/>
        </authorList>
    </citation>
    <scope>NUCLEOTIDE SEQUENCE [LARGE SCALE GENOMIC DNA]</scope>
    <source>
        <strain evidence="1 2">NRRL 20693</strain>
    </source>
</reference>
<dbReference type="Proteomes" id="UP000567885">
    <property type="component" value="Unassembled WGS sequence"/>
</dbReference>
<dbReference type="AlphaFoldDB" id="A0A8H5SSN4"/>
<proteinExistence type="predicted"/>
<sequence length="291" mass="31840">MAMSPDQFNQPTVYYIAGARVVSAMTNHFSGAVRSYTNGNPIIMLSVKGCQGTCTGILTGPSLDVSCTRHGINYDLGFDNLNSGTLLNSATLPYQQKGPRPQMISDVQRQPYPQGKLITTHCTLSSAQVNYPFTFLNGTTILNSTNSSVDETVNRTVSFLTIDREAPGLIRAPSLLGGIACAISELYASNIKLYYSGQLTIQGSRLVPYMYINSNDATLNSSNAKWNDPTPAVLSAIRELSFRAAIRFANGDERAQQTVKGTQRRTTAKYHLRAVYLRVPVAILVTRRRTL</sequence>